<evidence type="ECO:0000313" key="2">
    <source>
        <dbReference type="Proteomes" id="UP000275078"/>
    </source>
</evidence>
<dbReference type="SUPFAM" id="SSF81383">
    <property type="entry name" value="F-box domain"/>
    <property type="match status" value="1"/>
</dbReference>
<dbReference type="AlphaFoldDB" id="A0A3N4HJB9"/>
<keyword evidence="2" id="KW-1185">Reference proteome</keyword>
<organism evidence="1 2">
    <name type="scientific">Ascobolus immersus RN42</name>
    <dbReference type="NCBI Taxonomy" id="1160509"/>
    <lineage>
        <taxon>Eukaryota</taxon>
        <taxon>Fungi</taxon>
        <taxon>Dikarya</taxon>
        <taxon>Ascomycota</taxon>
        <taxon>Pezizomycotina</taxon>
        <taxon>Pezizomycetes</taxon>
        <taxon>Pezizales</taxon>
        <taxon>Ascobolaceae</taxon>
        <taxon>Ascobolus</taxon>
    </lineage>
</organism>
<dbReference type="Proteomes" id="UP000275078">
    <property type="component" value="Unassembled WGS sequence"/>
</dbReference>
<name>A0A3N4HJB9_ASCIM</name>
<evidence type="ECO:0000313" key="1">
    <source>
        <dbReference type="EMBL" id="RPA73959.1"/>
    </source>
</evidence>
<accession>A0A3N4HJB9</accession>
<protein>
    <recommendedName>
        <fullName evidence="3">F-box domain-containing protein</fullName>
    </recommendedName>
</protein>
<dbReference type="OrthoDB" id="435188at2759"/>
<sequence length="711" mass="81870">MAETKNGDSPNSTKDDIPMLTSVVVSGIFSLPVELRLDIYDHCTILSLFILTHTCRSLYNEINTRKSLVRQAEDYDKYATNPWVTNNLIHHPMLPEGKVPLTIPIMSYRDKLSDFVLWRESSWKEVDVFNATYGLEDVSSWRCCLQLPDSRFLRLPLEIRLEVYSHCGLLTLLFLTHTCRTMYTDINTSPGIVKLPNTNDYAYYNDLERLQSILQTDHPMLPDGKVPLIIPMLISRTIDCWFDYTTGLLLLDPLISSRSKSEISTFNSVYGLKSDGKGWTCCQGCGMVRESWDFPADFASRLDEENCRVCKHYEAKAKKMLLMQPPNSQPRARVLQMCLRIGKWLRKIPFFARKHTSSPDPESCHALNGNRNSIIAEADKGLPDHSAFLLLPLEIRLEVYSHCGLLALFLLTHTCHTIYTDINNRKSLVQRSKGYKIVIAECQLHQPGSETMMHHTMLQEDRIPLTIEMMHKGGDRFDKAPCTAPKRPKEVCLFNEIHGHGLNRKNNGWNWHGPKSEVPPFLRLPLEMRLEIYSHCSMLNLLILTHTCRTFYTDINTRPDIIASGSPYDSPDYRAEVRRELTGHTTSHIMLPAGVKPLTIPFIAFGVFERLEEEVYDSEHEVYCGDYCSLLEYSLFNRVYGQKKSPKYGAVYWWACEDCCSVMTTKHYPWLYETGFEAYISGRNKIPLQATQCHDCYENDHPSYNAPIRRW</sequence>
<reference evidence="1 2" key="1">
    <citation type="journal article" date="2018" name="Nat. Ecol. Evol.">
        <title>Pezizomycetes genomes reveal the molecular basis of ectomycorrhizal truffle lifestyle.</title>
        <authorList>
            <person name="Murat C."/>
            <person name="Payen T."/>
            <person name="Noel B."/>
            <person name="Kuo A."/>
            <person name="Morin E."/>
            <person name="Chen J."/>
            <person name="Kohler A."/>
            <person name="Krizsan K."/>
            <person name="Balestrini R."/>
            <person name="Da Silva C."/>
            <person name="Montanini B."/>
            <person name="Hainaut M."/>
            <person name="Levati E."/>
            <person name="Barry K.W."/>
            <person name="Belfiori B."/>
            <person name="Cichocki N."/>
            <person name="Clum A."/>
            <person name="Dockter R.B."/>
            <person name="Fauchery L."/>
            <person name="Guy J."/>
            <person name="Iotti M."/>
            <person name="Le Tacon F."/>
            <person name="Lindquist E.A."/>
            <person name="Lipzen A."/>
            <person name="Malagnac F."/>
            <person name="Mello A."/>
            <person name="Molinier V."/>
            <person name="Miyauchi S."/>
            <person name="Poulain J."/>
            <person name="Riccioni C."/>
            <person name="Rubini A."/>
            <person name="Sitrit Y."/>
            <person name="Splivallo R."/>
            <person name="Traeger S."/>
            <person name="Wang M."/>
            <person name="Zifcakova L."/>
            <person name="Wipf D."/>
            <person name="Zambonelli A."/>
            <person name="Paolocci F."/>
            <person name="Nowrousian M."/>
            <person name="Ottonello S."/>
            <person name="Baldrian P."/>
            <person name="Spatafora J.W."/>
            <person name="Henrissat B."/>
            <person name="Nagy L.G."/>
            <person name="Aury J.M."/>
            <person name="Wincker P."/>
            <person name="Grigoriev I.V."/>
            <person name="Bonfante P."/>
            <person name="Martin F.M."/>
        </authorList>
    </citation>
    <scope>NUCLEOTIDE SEQUENCE [LARGE SCALE GENOMIC DNA]</scope>
    <source>
        <strain evidence="1 2">RN42</strain>
    </source>
</reference>
<dbReference type="InterPro" id="IPR036047">
    <property type="entry name" value="F-box-like_dom_sf"/>
</dbReference>
<evidence type="ECO:0008006" key="3">
    <source>
        <dbReference type="Google" id="ProtNLM"/>
    </source>
</evidence>
<gene>
    <name evidence="1" type="ORF">BJ508DRAFT_333536</name>
</gene>
<proteinExistence type="predicted"/>
<dbReference type="EMBL" id="ML119805">
    <property type="protein sequence ID" value="RPA73959.1"/>
    <property type="molecule type" value="Genomic_DNA"/>
</dbReference>